<evidence type="ECO:0000313" key="2">
    <source>
        <dbReference type="Proteomes" id="UP000254492"/>
    </source>
</evidence>
<dbReference type="Pfam" id="PF01026">
    <property type="entry name" value="TatD_DNase"/>
    <property type="match status" value="1"/>
</dbReference>
<dbReference type="SUPFAM" id="SSF51556">
    <property type="entry name" value="Metallo-dependent hydrolases"/>
    <property type="match status" value="1"/>
</dbReference>
<gene>
    <name evidence="1" type="ORF">DWV05_05685</name>
</gene>
<evidence type="ECO:0000313" key="1">
    <source>
        <dbReference type="EMBL" id="RDS59378.1"/>
    </source>
</evidence>
<dbReference type="EMBL" id="QRAY01000009">
    <property type="protein sequence ID" value="RDS59378.1"/>
    <property type="molecule type" value="Genomic_DNA"/>
</dbReference>
<protein>
    <submittedName>
        <fullName evidence="1">TatD family deoxyribonuclease</fullName>
    </submittedName>
</protein>
<dbReference type="PIRSF" id="PIRSF005902">
    <property type="entry name" value="DNase_TatD"/>
    <property type="match status" value="1"/>
</dbReference>
<comment type="caution">
    <text evidence="1">The sequence shown here is derived from an EMBL/GenBank/DDBJ whole genome shotgun (WGS) entry which is preliminary data.</text>
</comment>
<sequence>MFQFFCMEEIMLIDMHSHSDGDADFIKEQQRTQVASILNATTTAEYCFNEQYAGHQQLLSYGVHPWESKRQKIDEQLLSQVAIIGEIGLDTEWTDVPLSVQRPVFLQQLHVANDSQRPVILHTKGCEPEILHIINELPDLTVLIHWYSSAELQSAYLARPNSYFSIGPDVLTDEVVQTFAQKVPLSQMFIESDGLESFRWVLKREVTTSEYAGLLKQVYQKVADIQSISLSQLVAQLEGNWQHFLASL</sequence>
<dbReference type="PANTHER" id="PTHR46124">
    <property type="entry name" value="D-AMINOACYL-TRNA DEACYLASE"/>
    <property type="match status" value="1"/>
</dbReference>
<accession>A0ABX9I5H6</accession>
<dbReference type="PANTHER" id="PTHR46124:SF2">
    <property type="entry name" value="D-AMINOACYL-TRNA DEACYLASE"/>
    <property type="match status" value="1"/>
</dbReference>
<keyword evidence="2" id="KW-1185">Reference proteome</keyword>
<name>A0ABX9I5H6_9LACO</name>
<proteinExistence type="predicted"/>
<reference evidence="1 2" key="1">
    <citation type="submission" date="2018-07" db="EMBL/GenBank/DDBJ databases">
        <title>Genome-based reclassification of Weissella jogaejeotgali as Weissella thailandensis.</title>
        <authorList>
            <person name="Chun J."/>
            <person name="Kim B.-Y."/>
            <person name="Kwak M.-J."/>
        </authorList>
    </citation>
    <scope>NUCLEOTIDE SEQUENCE [LARGE SCALE GENOMIC DNA]</scope>
    <source>
        <strain evidence="1 2">KCTC 3751</strain>
    </source>
</reference>
<organism evidence="1 2">
    <name type="scientific">Weissella thailandensis</name>
    <dbReference type="NCBI Taxonomy" id="89061"/>
    <lineage>
        <taxon>Bacteria</taxon>
        <taxon>Bacillati</taxon>
        <taxon>Bacillota</taxon>
        <taxon>Bacilli</taxon>
        <taxon>Lactobacillales</taxon>
        <taxon>Lactobacillaceae</taxon>
        <taxon>Weissella</taxon>
    </lineage>
</organism>
<dbReference type="Gene3D" id="3.20.20.140">
    <property type="entry name" value="Metal-dependent hydrolases"/>
    <property type="match status" value="1"/>
</dbReference>
<dbReference type="Proteomes" id="UP000254492">
    <property type="component" value="Unassembled WGS sequence"/>
</dbReference>
<dbReference type="InterPro" id="IPR001130">
    <property type="entry name" value="TatD-like"/>
</dbReference>
<dbReference type="InterPro" id="IPR032466">
    <property type="entry name" value="Metal_Hydrolase"/>
</dbReference>